<keyword evidence="3 8" id="KW-0663">Pyridoxal phosphate</keyword>
<dbReference type="HOGENOM" id="CLU_026444_1_3_2"/>
<dbReference type="SUPFAM" id="SSF51419">
    <property type="entry name" value="PLP-binding barrel"/>
    <property type="match status" value="1"/>
</dbReference>
<dbReference type="KEGG" id="msw:MSSIT_1432"/>
<comment type="catalytic activity">
    <reaction evidence="7">
        <text>L-ornithine + H(+) = putrescine + CO2</text>
        <dbReference type="Rhea" id="RHEA:22964"/>
        <dbReference type="ChEBI" id="CHEBI:15378"/>
        <dbReference type="ChEBI" id="CHEBI:16526"/>
        <dbReference type="ChEBI" id="CHEBI:46911"/>
        <dbReference type="ChEBI" id="CHEBI:326268"/>
        <dbReference type="EC" id="4.1.1.17"/>
    </reaction>
</comment>
<dbReference type="PROSITE" id="PS00879">
    <property type="entry name" value="ODR_DC_2_2"/>
    <property type="match status" value="1"/>
</dbReference>
<dbReference type="FunFam" id="3.20.20.10:FF:000008">
    <property type="entry name" value="Ornithine decarboxylase"/>
    <property type="match status" value="1"/>
</dbReference>
<dbReference type="SUPFAM" id="SSF50621">
    <property type="entry name" value="Alanine racemase C-terminal domain-like"/>
    <property type="match status" value="1"/>
</dbReference>
<evidence type="ECO:0000259" key="9">
    <source>
        <dbReference type="Pfam" id="PF02784"/>
    </source>
</evidence>
<proteinExistence type="inferred from homology"/>
<comment type="pathway">
    <text evidence="5">Amine and polyamine biosynthesis; putrescine biosynthesis via L-ornithine pathway; putrescine from L-ornithine: step 1/1.</text>
</comment>
<dbReference type="Pfam" id="PF02784">
    <property type="entry name" value="Orn_Arg_deC_N"/>
    <property type="match status" value="1"/>
</dbReference>
<dbReference type="InterPro" id="IPR000183">
    <property type="entry name" value="Orn/DAP/Arg_de-COase"/>
</dbReference>
<evidence type="ECO:0000256" key="2">
    <source>
        <dbReference type="ARBA" id="ARBA00008872"/>
    </source>
</evidence>
<evidence type="ECO:0000313" key="11">
    <source>
        <dbReference type="Proteomes" id="UP000033111"/>
    </source>
</evidence>
<reference evidence="10 11" key="1">
    <citation type="submission" date="2014-07" db="EMBL/GenBank/DDBJ databases">
        <title>Methanogenic archaea and the global carbon cycle.</title>
        <authorList>
            <person name="Henriksen J.R."/>
            <person name="Luke J."/>
            <person name="Reinhart S."/>
            <person name="Benedict M.N."/>
            <person name="Youngblut N.D."/>
            <person name="Metcalf M.E."/>
            <person name="Whitaker R.J."/>
            <person name="Metcalf W.W."/>
        </authorList>
    </citation>
    <scope>NUCLEOTIDE SEQUENCE [LARGE SCALE GENOMIC DNA]</scope>
    <source>
        <strain evidence="10 11">T4/M</strain>
    </source>
</reference>
<dbReference type="EMBL" id="CP009506">
    <property type="protein sequence ID" value="AKB28151.1"/>
    <property type="molecule type" value="Genomic_DNA"/>
</dbReference>
<evidence type="ECO:0000256" key="1">
    <source>
        <dbReference type="ARBA" id="ARBA00001933"/>
    </source>
</evidence>
<dbReference type="PANTHER" id="PTHR11482">
    <property type="entry name" value="ARGININE/DIAMINOPIMELATE/ORNITHINE DECARBOXYLASE"/>
    <property type="match status" value="1"/>
</dbReference>
<comment type="cofactor">
    <cofactor evidence="1 8">
        <name>pyridoxal 5'-phosphate</name>
        <dbReference type="ChEBI" id="CHEBI:597326"/>
    </cofactor>
</comment>
<dbReference type="EC" id="4.1.1.17" evidence="6"/>
<dbReference type="InterPro" id="IPR022644">
    <property type="entry name" value="De-COase2_N"/>
</dbReference>
<gene>
    <name evidence="10" type="ORF">MSSIT_1432</name>
</gene>
<dbReference type="Gene3D" id="2.40.37.10">
    <property type="entry name" value="Lyase, Ornithine Decarboxylase, Chain A, domain 1"/>
    <property type="match status" value="1"/>
</dbReference>
<evidence type="ECO:0000256" key="6">
    <source>
        <dbReference type="ARBA" id="ARBA00034138"/>
    </source>
</evidence>
<dbReference type="GO" id="GO:0033387">
    <property type="term" value="P:putrescine biosynthetic process from arginine, via ornithine"/>
    <property type="evidence" value="ECO:0007669"/>
    <property type="project" value="TreeGrafter"/>
</dbReference>
<dbReference type="CDD" id="cd00622">
    <property type="entry name" value="PLPDE_III_ODC"/>
    <property type="match status" value="1"/>
</dbReference>
<dbReference type="PRINTS" id="PR01182">
    <property type="entry name" value="ORNDCRBXLASE"/>
</dbReference>
<evidence type="ECO:0000313" key="10">
    <source>
        <dbReference type="EMBL" id="AKB28151.1"/>
    </source>
</evidence>
<feature type="modified residue" description="N6-(pyridoxal phosphate)lysine" evidence="8">
    <location>
        <position position="93"/>
    </location>
</feature>
<evidence type="ECO:0000256" key="4">
    <source>
        <dbReference type="ARBA" id="ARBA00023239"/>
    </source>
</evidence>
<evidence type="ECO:0000256" key="3">
    <source>
        <dbReference type="ARBA" id="ARBA00022898"/>
    </source>
</evidence>
<dbReference type="Proteomes" id="UP000033111">
    <property type="component" value="Chromosome"/>
</dbReference>
<comment type="similarity">
    <text evidence="2">Belongs to the Orn/Lys/Arg decarboxylase class-II family.</text>
</comment>
<sequence>MLKYNPTDYYSVRNKISTPLTKNLRLKKGVDMRKELYEFPLEDFIPREEFNKIKKFSRAKETPFLVIDLQKVERSYDELVEHMPFAKIHYAVKANPMDKIVLALKNKGSNFDVATVYELDQVLRLGVGPERISYGNTIKKEKDIAYAYEKGVRLFVTDSENDLKKLSRKAPGSRVFFRVLTESDGADWPLSRKFGSHPDLIYKLILKAEKLGLEPYGLSFHVGSQQRDIGQWDNAISKCKYLFEAVAEKGIQLKMINLGGGFPAKYQAQANDLETYAREIRRFLHDDFGEELPEILIEPGRSLVADAGIIVSEVVMISKKARFNQYKWVYLDIGKFGGLIETLDECIKYPIFCDKKGCAEEVILAGPTCDSMDILYEQHKYSFPHTMREGNRVYIFTTGAYTQSYSSINFNGFPPLEAHLI</sequence>
<evidence type="ECO:0000256" key="7">
    <source>
        <dbReference type="ARBA" id="ARBA00049127"/>
    </source>
</evidence>
<dbReference type="InterPro" id="IPR022653">
    <property type="entry name" value="De-COase2_pyr-phos_BS"/>
</dbReference>
<keyword evidence="11" id="KW-1185">Reference proteome</keyword>
<dbReference type="InterPro" id="IPR002433">
    <property type="entry name" value="Orn_de-COase"/>
</dbReference>
<dbReference type="FunFam" id="2.40.37.10:FF:000004">
    <property type="entry name" value="Ornithine decarboxylase"/>
    <property type="match status" value="1"/>
</dbReference>
<dbReference type="Gene3D" id="3.20.20.10">
    <property type="entry name" value="Alanine racemase"/>
    <property type="match status" value="1"/>
</dbReference>
<feature type="active site" description="Proton donor" evidence="8">
    <location>
        <position position="369"/>
    </location>
</feature>
<evidence type="ECO:0000256" key="8">
    <source>
        <dbReference type="PIRSR" id="PIRSR600183-50"/>
    </source>
</evidence>
<keyword evidence="4 10" id="KW-0456">Lyase</keyword>
<feature type="domain" description="Orn/DAP/Arg decarboxylase 2 N-terminal" evidence="9">
    <location>
        <begin position="70"/>
        <end position="305"/>
    </location>
</feature>
<dbReference type="PATRIC" id="fig|1434120.4.peg.1834"/>
<dbReference type="AlphaFoldDB" id="A0A0E3L899"/>
<dbReference type="PROSITE" id="PS00878">
    <property type="entry name" value="ODR_DC_2_1"/>
    <property type="match status" value="1"/>
</dbReference>
<dbReference type="PRINTS" id="PR01179">
    <property type="entry name" value="ODADCRBXLASE"/>
</dbReference>
<name>A0A0E3L899_9EURY</name>
<dbReference type="InterPro" id="IPR022657">
    <property type="entry name" value="De-COase2_CS"/>
</dbReference>
<dbReference type="GO" id="GO:0005737">
    <property type="term" value="C:cytoplasm"/>
    <property type="evidence" value="ECO:0007669"/>
    <property type="project" value="TreeGrafter"/>
</dbReference>
<protein>
    <recommendedName>
        <fullName evidence="6">ornithine decarboxylase</fullName>
        <ecNumber evidence="6">4.1.1.17</ecNumber>
    </recommendedName>
</protein>
<organism evidence="10 11">
    <name type="scientific">Methanosarcina siciliae T4/M</name>
    <dbReference type="NCBI Taxonomy" id="1434120"/>
    <lineage>
        <taxon>Archaea</taxon>
        <taxon>Methanobacteriati</taxon>
        <taxon>Methanobacteriota</taxon>
        <taxon>Stenosarchaea group</taxon>
        <taxon>Methanomicrobia</taxon>
        <taxon>Methanosarcinales</taxon>
        <taxon>Methanosarcinaceae</taxon>
        <taxon>Methanosarcina</taxon>
    </lineage>
</organism>
<accession>A0A0E3L899</accession>
<evidence type="ECO:0000256" key="5">
    <source>
        <dbReference type="ARBA" id="ARBA00034115"/>
    </source>
</evidence>
<dbReference type="InterPro" id="IPR029066">
    <property type="entry name" value="PLP-binding_barrel"/>
</dbReference>
<dbReference type="GO" id="GO:0004586">
    <property type="term" value="F:ornithine decarboxylase activity"/>
    <property type="evidence" value="ECO:0007669"/>
    <property type="project" value="UniProtKB-EC"/>
</dbReference>
<dbReference type="InterPro" id="IPR009006">
    <property type="entry name" value="Ala_racemase/Decarboxylase_C"/>
</dbReference>
<dbReference type="PANTHER" id="PTHR11482:SF6">
    <property type="entry name" value="ORNITHINE DECARBOXYLASE 1-RELATED"/>
    <property type="match status" value="1"/>
</dbReference>